<keyword evidence="1" id="KW-0812">Transmembrane</keyword>
<keyword evidence="1" id="KW-0472">Membrane</keyword>
<feature type="transmembrane region" description="Helical" evidence="1">
    <location>
        <begin position="33"/>
        <end position="51"/>
    </location>
</feature>
<sequence length="77" mass="8297">MNLGHVLKLAGKFVARGFLFKAGKKAALKGGKVGIGAASLLAGGYMAYTLLQKREEKMKSIKRISKAKKANKHRIVV</sequence>
<evidence type="ECO:0000256" key="1">
    <source>
        <dbReference type="SAM" id="Phobius"/>
    </source>
</evidence>
<comment type="caution">
    <text evidence="2">The sequence shown here is derived from an EMBL/GenBank/DDBJ whole genome shotgun (WGS) entry which is preliminary data.</text>
</comment>
<gene>
    <name evidence="2" type="ORF">C8P64_3110</name>
</gene>
<organism evidence="2 3">
    <name type="scientific">Christiangramia gaetbulicola</name>
    <dbReference type="NCBI Taxonomy" id="703340"/>
    <lineage>
        <taxon>Bacteria</taxon>
        <taxon>Pseudomonadati</taxon>
        <taxon>Bacteroidota</taxon>
        <taxon>Flavobacteriia</taxon>
        <taxon>Flavobacteriales</taxon>
        <taxon>Flavobacteriaceae</taxon>
        <taxon>Christiangramia</taxon>
    </lineage>
</organism>
<evidence type="ECO:0000313" key="2">
    <source>
        <dbReference type="EMBL" id="PTX41612.1"/>
    </source>
</evidence>
<dbReference type="EMBL" id="QBKQ01000004">
    <property type="protein sequence ID" value="PTX41612.1"/>
    <property type="molecule type" value="Genomic_DNA"/>
</dbReference>
<dbReference type="Proteomes" id="UP000244174">
    <property type="component" value="Unassembled WGS sequence"/>
</dbReference>
<dbReference type="RefSeq" id="WP_108172987.1">
    <property type="nucleotide sequence ID" value="NZ_QBKQ01000004.1"/>
</dbReference>
<proteinExistence type="predicted"/>
<evidence type="ECO:0000313" key="3">
    <source>
        <dbReference type="Proteomes" id="UP000244174"/>
    </source>
</evidence>
<name>A0A2T6ACV5_9FLAO</name>
<dbReference type="AlphaFoldDB" id="A0A2T6ACV5"/>
<protein>
    <submittedName>
        <fullName evidence="2">Uncharacterized protein</fullName>
    </submittedName>
</protein>
<keyword evidence="1" id="KW-1133">Transmembrane helix</keyword>
<accession>A0A2T6ACV5</accession>
<reference evidence="2 3" key="1">
    <citation type="submission" date="2018-04" db="EMBL/GenBank/DDBJ databases">
        <title>Genomic Encyclopedia of Archaeal and Bacterial Type Strains, Phase II (KMG-II): from individual species to whole genera.</title>
        <authorList>
            <person name="Goeker M."/>
        </authorList>
    </citation>
    <scope>NUCLEOTIDE SEQUENCE [LARGE SCALE GENOMIC DNA]</scope>
    <source>
        <strain evidence="2 3">DSM 23082</strain>
    </source>
</reference>
<keyword evidence="3" id="KW-1185">Reference proteome</keyword>